<keyword evidence="1" id="KW-1133">Transmembrane helix</keyword>
<dbReference type="BioCyc" id="MHAE859194:G1GR7-1291-MONOMER"/>
<accession>F6FG36</accession>
<evidence type="ECO:0000256" key="1">
    <source>
        <dbReference type="SAM" id="Phobius"/>
    </source>
</evidence>
<dbReference type="STRING" id="859194.MHF_1298"/>
<organism evidence="2 3">
    <name type="scientific">Mycoplasma haemofelis (strain Ohio2)</name>
    <dbReference type="NCBI Taxonomy" id="859194"/>
    <lineage>
        <taxon>Bacteria</taxon>
        <taxon>Bacillati</taxon>
        <taxon>Mycoplasmatota</taxon>
        <taxon>Mollicutes</taxon>
        <taxon>Mycoplasmataceae</taxon>
        <taxon>Mycoplasma</taxon>
    </lineage>
</organism>
<evidence type="ECO:0000313" key="2">
    <source>
        <dbReference type="EMBL" id="AEG73534.1"/>
    </source>
</evidence>
<dbReference type="AlphaFoldDB" id="F6FG36"/>
<keyword evidence="1" id="KW-0472">Membrane</keyword>
<dbReference type="KEGG" id="mhf:MHF_1298"/>
<name>F6FG36_MYCHI</name>
<evidence type="ECO:0000313" key="3">
    <source>
        <dbReference type="Proteomes" id="UP000007952"/>
    </source>
</evidence>
<reference evidence="2 3" key="1">
    <citation type="journal article" date="2011" name="J. Bacteriol.">
        <title>Complete genome sequences of two hemotropic Mycoplasmas, Mycoplasma haemofelis strain Ohio2 and Mycoplasma suis strain Illinois.</title>
        <authorList>
            <person name="Messick J.B."/>
            <person name="Santos A.P."/>
            <person name="Guimaraes A.M."/>
        </authorList>
    </citation>
    <scope>NUCLEOTIDE SEQUENCE [LARGE SCALE GENOMIC DNA]</scope>
    <source>
        <strain evidence="2 3">Ohio2</strain>
    </source>
</reference>
<dbReference type="HOGENOM" id="CLU_1747615_0_0_14"/>
<sequence length="149" mass="17069">MSVKSIILGMGGLVASSVAGLFGLIKTKESRDYKIKMEKFRNTVHRINGYFSSKEKQKSLTLEDPEHESWGQKFDHYQSERWSDLSKLFPATTRGSWEDMRDYCFKEAEENVDDAIKGVILANDSDNNNFSPKVSPFWSLCLTQKETSQ</sequence>
<reference key="2">
    <citation type="submission" date="2011-05" db="EMBL/GenBank/DDBJ databases">
        <title>The Genome of Mycoplasma haemofelis Strain Ohio2, a pathogenic hemoplasma of the cat.</title>
        <authorList>
            <person name="Santos A.P."/>
            <person name="Guimaraes A.M.S."/>
            <person name="SanMiguel P.J."/>
            <person name="Martin S.W."/>
            <person name="Messick J.B."/>
        </authorList>
    </citation>
    <scope>NUCLEOTIDE SEQUENCE</scope>
    <source>
        <strain>Ohio2</strain>
    </source>
</reference>
<proteinExistence type="predicted"/>
<gene>
    <name evidence="2" type="ordered locus">MHF_1298</name>
</gene>
<dbReference type="Proteomes" id="UP000007952">
    <property type="component" value="Chromosome"/>
</dbReference>
<protein>
    <submittedName>
        <fullName evidence="2">Uncharacterized protein</fullName>
    </submittedName>
</protein>
<keyword evidence="1" id="KW-0812">Transmembrane</keyword>
<feature type="transmembrane region" description="Helical" evidence="1">
    <location>
        <begin position="6"/>
        <end position="25"/>
    </location>
</feature>
<dbReference type="EMBL" id="CP002808">
    <property type="protein sequence ID" value="AEG73534.1"/>
    <property type="molecule type" value="Genomic_DNA"/>
</dbReference>